<keyword evidence="2" id="KW-1185">Reference proteome</keyword>
<dbReference type="OrthoDB" id="708305at2"/>
<gene>
    <name evidence="1" type="ORF">MgSA37_01406</name>
</gene>
<dbReference type="AlphaFoldDB" id="A0A120MYM7"/>
<proteinExistence type="predicted"/>
<evidence type="ECO:0000313" key="2">
    <source>
        <dbReference type="Proteomes" id="UP000218263"/>
    </source>
</evidence>
<organism evidence="1 2">
    <name type="scientific">Mucilaginibacter gotjawali</name>
    <dbReference type="NCBI Taxonomy" id="1550579"/>
    <lineage>
        <taxon>Bacteria</taxon>
        <taxon>Pseudomonadati</taxon>
        <taxon>Bacteroidota</taxon>
        <taxon>Sphingobacteriia</taxon>
        <taxon>Sphingobacteriales</taxon>
        <taxon>Sphingobacteriaceae</taxon>
        <taxon>Mucilaginibacter</taxon>
    </lineage>
</organism>
<protein>
    <submittedName>
        <fullName evidence="1">Uncharacterized protein</fullName>
    </submittedName>
</protein>
<reference evidence="1 2" key="1">
    <citation type="submission" date="2015-12" db="EMBL/GenBank/DDBJ databases">
        <title>Genome sequence of Mucilaginibacter gotjawali.</title>
        <authorList>
            <person name="Lee J.S."/>
            <person name="Lee K.C."/>
            <person name="Kim K.K."/>
            <person name="Lee B.W."/>
        </authorList>
    </citation>
    <scope>NUCLEOTIDE SEQUENCE [LARGE SCALE GENOMIC DNA]</scope>
    <source>
        <strain evidence="1 2">SA3-7</strain>
    </source>
</reference>
<dbReference type="KEGG" id="mgot:MgSA37_01406"/>
<evidence type="ECO:0000313" key="1">
    <source>
        <dbReference type="EMBL" id="BAU53239.1"/>
    </source>
</evidence>
<name>A0A120MYM7_9SPHI</name>
<dbReference type="EMBL" id="AP017313">
    <property type="protein sequence ID" value="BAU53239.1"/>
    <property type="molecule type" value="Genomic_DNA"/>
</dbReference>
<dbReference type="RefSeq" id="WP_157750479.1">
    <property type="nucleotide sequence ID" value="NZ_AP017313.1"/>
</dbReference>
<sequence length="346" mass="36727">MKISQIPLLVIFCLLLTACKKSIPVKPTVFDSSNADIYVVGETQLPNGKVMGTLWKNGVARLLTDTSVQSFANDIAVNGSDVYVTGAILHANHYVQAVYWKNGMPNLLSDTTGDYDANSISINGTNVYITINEHFVNGTYIARHWVNKAPGLVVDSSQFYYETAMMANNADVYLVGFNLKKMGDTSAFNISYSKNGIITKLQQGSFPSDAVVNGDDLYIAGTIYAASAYYSTAAYWKNGVKVNLTDGKSTAYAFAIAVSGADVYTAGGINANPGPSTIPVAVYWKNTTVVPLRGSSDPNGAGGIAVSGTDVYVTGAISGCPGYWKNGVPVILGSEGYASRIVVVPH</sequence>
<dbReference type="Proteomes" id="UP000218263">
    <property type="component" value="Chromosome"/>
</dbReference>
<accession>A0A120MYM7</accession>
<dbReference type="PROSITE" id="PS51257">
    <property type="entry name" value="PROKAR_LIPOPROTEIN"/>
    <property type="match status" value="1"/>
</dbReference>